<name>A0AC58HDI6_DANRE</name>
<proteinExistence type="predicted"/>
<evidence type="ECO:0000313" key="1">
    <source>
        <dbReference type="Proteomes" id="UP000000437"/>
    </source>
</evidence>
<organism evidence="1 2">
    <name type="scientific">Danio rerio</name>
    <name type="common">Zebrafish</name>
    <name type="synonym">Brachydanio rerio</name>
    <dbReference type="NCBI Taxonomy" id="7955"/>
    <lineage>
        <taxon>Eukaryota</taxon>
        <taxon>Metazoa</taxon>
        <taxon>Chordata</taxon>
        <taxon>Craniata</taxon>
        <taxon>Vertebrata</taxon>
        <taxon>Euteleostomi</taxon>
        <taxon>Actinopterygii</taxon>
        <taxon>Neopterygii</taxon>
        <taxon>Teleostei</taxon>
        <taxon>Ostariophysi</taxon>
        <taxon>Cypriniformes</taxon>
        <taxon>Danionidae</taxon>
        <taxon>Danioninae</taxon>
        <taxon>Danio</taxon>
    </lineage>
</organism>
<dbReference type="Proteomes" id="UP000000437">
    <property type="component" value="Chromosome 15"/>
</dbReference>
<protein>
    <submittedName>
        <fullName evidence="2">Uncharacterized protein</fullName>
    </submittedName>
</protein>
<evidence type="ECO:0000313" key="2">
    <source>
        <dbReference type="RefSeq" id="XP_073780056.1"/>
    </source>
</evidence>
<keyword evidence="1" id="KW-1185">Reference proteome</keyword>
<accession>A0AC58HDI6</accession>
<dbReference type="RefSeq" id="XP_073780056.1">
    <property type="nucleotide sequence ID" value="XM_073923955.1"/>
</dbReference>
<gene>
    <name evidence="2" type="primary">LOC141377889</name>
</gene>
<sequence length="323" mass="36554">MGQGYPKPEPSESPKQWMDRCGWGFYTEPWLSNLAGWTEGQSQWRNFPREGTFDPGFLQSAYKLTYEGYGDPEWNDQYMMNGYDTWYTMSSIWRDKKGIFTPKTVLKSVPKPKSRSNTARKADKRGSLAAAKTTMISPPPYTGLPPAASCSVSASPTVPSIYPSLTEMIKTKPDPSDSTEGTTSASNVAAVWVAKPRGIEIIPPSPSVLKDLISLLPEVDKPLQFVDMLLRSSRHCQLIGADYRFILQIKMGLSYDDDEIIEKIPALDPKHDIVHTETVKEETDDKKTRTRIKTRLAWKDDQEELLIHLKQQLTKYIVPYLLV</sequence>
<reference evidence="2" key="1">
    <citation type="submission" date="2025-08" db="UniProtKB">
        <authorList>
            <consortium name="RefSeq"/>
        </authorList>
    </citation>
    <scope>IDENTIFICATION</scope>
    <source>
        <strain evidence="2">Tuebingen</strain>
        <tissue evidence="2">Fibroblasts and whole tissue</tissue>
    </source>
</reference>